<evidence type="ECO:0000259" key="3">
    <source>
        <dbReference type="Pfam" id="PF18413"/>
    </source>
</evidence>
<evidence type="ECO:0000313" key="5">
    <source>
        <dbReference type="EMBL" id="SIS99020.1"/>
    </source>
</evidence>
<feature type="domain" description="Neuraminidase-like" evidence="3">
    <location>
        <begin position="1796"/>
        <end position="1924"/>
    </location>
</feature>
<accession>A0A173MH76</accession>
<keyword evidence="1" id="KW-0175">Coiled coil</keyword>
<dbReference type="RefSeq" id="WP_076378340.1">
    <property type="nucleotide sequence ID" value="NZ_AP017422.1"/>
</dbReference>
<proteinExistence type="predicted"/>
<feature type="coiled-coil region" evidence="1">
    <location>
        <begin position="2677"/>
        <end position="2704"/>
    </location>
</feature>
<reference evidence="6" key="1">
    <citation type="submission" date="2017-01" db="EMBL/GenBank/DDBJ databases">
        <authorList>
            <person name="Varghese N."/>
            <person name="Submissions S."/>
        </authorList>
    </citation>
    <scope>NUCLEOTIDE SEQUENCE [LARGE SCALE GENOMIC DNA]</scope>
    <source>
        <strain evidence="6">DSM 21054</strain>
    </source>
</reference>
<dbReference type="Proteomes" id="UP000186917">
    <property type="component" value="Unassembled WGS sequence"/>
</dbReference>
<protein>
    <recommendedName>
        <fullName evidence="7">Virulence plasmid A protein</fullName>
    </recommendedName>
</protein>
<name>A0A173MH76_9BACT</name>
<evidence type="ECO:0000256" key="1">
    <source>
        <dbReference type="SAM" id="Coils"/>
    </source>
</evidence>
<dbReference type="InterPro" id="IPR040840">
    <property type="entry name" value="TcA_TcB_BD"/>
</dbReference>
<dbReference type="InterPro" id="IPR046839">
    <property type="entry name" value="ABC_toxin_N"/>
</dbReference>
<sequence>MIAISYPIYVNEASDNVRVLHQALEALGFPSDASEIKKGIAGEVTLKMVRALQEHYTVRYHADLVIDEATALLINEELKVRGLLDEEQPVLKVYGIVRDEYGRLLNEVRVQAFDRDLRKEELLGETYPKEGRYEIQYRKEQFIRIEKGAADIVVKVLDANGGELYKSAIFYNASEALEVNVNVKGNEYKGACEWDALEAALTPLLEGLSPLELREDEKHQDVSFLSGETGFSQLQIGMWIVSYHMAEKTKREDTPLEAPVFYGFIQQGQPAVWYEGLLLDLQVPERMELLKDKLLENLTLISKDLQAQALQKALTENIIPAEIKAAIEKILEILQQIKLRYAAKTIIGGGKGTIGQLLELTPELAKDQTKFMAAFTTFEGPLSTFWKQLETENVFDKEVVRDARLNFQLGALVRNHIPLVAALNQKFKANELTAKRQLAKLDKNDWIALLKEKTIAGETIGIPGNMDGDTEEEKYAEFGTILERTWERAYPTTAFSARLEKNEKSPLAARQEVAQFLNANPEFYLDRYRIDHYLAKNEGALKEVKDKEGLLNDLKSIQRVFKLNATYKAVDTLMSQNIVSAQQIYFMGREQFVATLKDTGINKLESKKIYQKAENTYALALHYFGNYNVALNGLTPLGVPDVSGIIAGLGKLGNLTGIAPANNSLPNLQTLFGSLDYCEVTECRSVYSAAAHYVDILRFLGERNTNGTGAHAGKKVKQVLLERRPDLGDIELSCENTNTPLPYIDLVNEILEDIVSPLAPITLNAAIEADLAAGTIKTSVRNELAQKQLSIDSDALVYAPDSRNRWVIRDKQRSYQVFKQVTQLVLLPSKQTHLTAAELRANPEYTNSAAYDKLSKAVFPFGLPYNLGYVQSAAYLNHLGVAQPKLFELFQQKQADNVTLAPTLVQIDSAWLGIAETERKIITATLAGKQSWDFWGLVENGNNLVHPETPADATTHVTGSWIQVLSNVSVMLHRTGLSYKALLQLLDMQFINPNGSIFINDNADANAANCDTTRFTIVGLTQDALNRIHRFIRLWRRLQCSMWELDMMLPDGNADAAVTDKQLTDAVLQDISRMQRIREKLGLDWPVVQALFTGIGHTAYADRSKTEAPAIQTLYQQLFRNKLVDATTVFPESPAQLFGPIGGDLATSIPDKIPGILAAFRITEEDVNLILEHLALTVTSTLSWEVLNKIYRITILSKGLSFTTDQLLRLIRLSGTNPFTSPANALALIELADNIVASGFSIWEVDYLLAHQYKVNGGIALEDKAIVNALKAIREGLHALIEDLSIKPEETQEEYIKSKLGLLPALTKDSDQVKAWSVINGTWIDTPTETYNTIIDAYFAQVTEVTVAKTNLAAPPPGGTGMTVANRFAWFQPVLQGYLLQTKKEIFIKQKIAELLQLEVPVADALLTRLQLSGNTIALIQHLNSSNLLQQQSNGTYTFDINEANFANAYQALRLLHKNGLIISKLKIKPDELAWWLTGTHAADMGWPHPAQFPVSTGITIALTSWLQLTGFFVWKSALPVAEQTAFEFLDVVLNGSSTATNCINALSLLSSWEVQDIKDRVNAYRWDVKQEFKKSASLLRLSNGFAALRKLGVSAARAIAWAKAEPTFADAESIKQAVKARYDLVQWQQVIQPLQDAFREQKRDALVGWLTAQSNQFWMDANALYSYFLIDVEMSSAMLTSRLKQAVASTQLFVQRCLMNLEKDIIVRSQKIDASDTQADSKWKQWKWMKYYRVWEANRKIFLYPENWIEPELRDEKSPFFTELENELMQNDITKDTAEQAYINYLEKLDKVSNLETRAIYKEVISADEEILHVIGRTRSSHSPEYFYRKRINRGRFTAWEKIDLEIEGNHLVIGIHNRRLHLLWPQFIEKAVEPTQFAVPSAGGTMSLSPVRYWEIRMFWSELKKGKWTPRILSEYQNTLSHSMVGGNNLDRVAFRMRQIPNIYAKIFKTNYSNNKFPIGNYGYQKLGKQIEVFGQEEEEVNPEGLIAPANGTFYFNLIKNDGYNTPFYFFYGYGSVWVNNDTRDLTNSVKVLDTPKQANYTVIDSKAQTLESKGTFFYWNSARNYHVDYVWNDSAAYTSSGVGYVKKERDFKFYIHYHPFTELFIKELNVWGISGLLNRQIQVTPQNIPGSPALFNFADYLPTSVVSKNYTLPNKTASYPVEDVDFSYLGGYSLYNWELFFHAPFHIANKLANNQRFEEALEWYHYIFNPTNTDNTVQDNDTPQQKFWITKPFYETTKADYYKQKIENLLLEIAKGESGVIEQVKEWRDNPFNPHLIARMRTVAYQKSVLIKYIQTLIAWGDQLFRQNTIETINEATQLYVMADAVLGPRPKSIPKKVANPVKTYYQLEKEGVDAFGNVLMEVENLLPNTSSSGTLGEETPELPHLDVLYFGIPNNDKLLTLWDTVADRLFKIRHSMNIDGLVQQLPLFDPPIDPGALVRAAAGGLDISSILSDLNAPLPLYRFSFMIQRALDLCSEVKSLGGAMLAALEKKDAEAFSLLRSSHEISMMNAVRNVKAKQINLAVRNWEALIEGKKVTEERRAHYAKLVKDGWNAGEITAFGLSTASTVMSAAVAAGYIISGGLKLIPSFLVGAAGFGGTPEVSGSFGGPQVGNGAEMAVRTLETIAATLDKTASLITTVSEYNRRADEWDFQKRLAEKELPQLDKQIAAAIIQKQLADVELVNHDKQKENLEKELEFMTTKFTNKELYDWMINQLSTVYFQSYQLAYDIAKRAERCFRYELGLSDSGYIQFGYWDSLKKGLLSGEKLYYDLKRLETAYYEQNRREYELSKHISLEQLDPVALVKLRQNGECIVNVPELVYDMDYPGHYFRRVKAVSLSIPCITGPYTTIACTLTLTSNHLRKDSTLLGGKYERDLTIDDPRFRDETSLIQSIATSSAQNDSGMFELDFRDDRYLPFEGAGAIGTWHIKINKHFQQFDPATISDVILHVHYTAREGGDALKTEVVKDFNQKLNALGLAENKKGLFRVYDIRKEFSSQWYQFMHPANNTDDQELVLENLQQRLPYYTRGFANKKVSKIELVALLKDSAKTYKIMLSPVGTTPGDYLTLSAGGTYQGLNSVLKDLTGNEVNLNSWTVKIQEDGATDFKSLPADAITELFLIINYAIS</sequence>
<keyword evidence="6" id="KW-1185">Reference proteome</keyword>
<dbReference type="Pfam" id="PF18413">
    <property type="entry name" value="Neuraminidase"/>
    <property type="match status" value="1"/>
</dbReference>
<dbReference type="Pfam" id="PF18276">
    <property type="entry name" value="TcA_TcB_BD"/>
    <property type="match status" value="1"/>
</dbReference>
<dbReference type="STRING" id="477680.SAMN05421788_102526"/>
<organism evidence="5 6">
    <name type="scientific">Filimonas lacunae</name>
    <dbReference type="NCBI Taxonomy" id="477680"/>
    <lineage>
        <taxon>Bacteria</taxon>
        <taxon>Pseudomonadati</taxon>
        <taxon>Bacteroidota</taxon>
        <taxon>Chitinophagia</taxon>
        <taxon>Chitinophagales</taxon>
        <taxon>Chitinophagaceae</taxon>
        <taxon>Filimonas</taxon>
    </lineage>
</organism>
<feature type="domain" description="Tc toxin complex TcA C-terminal TcB-binding" evidence="2">
    <location>
        <begin position="2668"/>
        <end position="2955"/>
    </location>
</feature>
<gene>
    <name evidence="5" type="ORF">SAMN05421788_102526</name>
</gene>
<evidence type="ECO:0008006" key="7">
    <source>
        <dbReference type="Google" id="ProtNLM"/>
    </source>
</evidence>
<evidence type="ECO:0000259" key="4">
    <source>
        <dbReference type="Pfam" id="PF20220"/>
    </source>
</evidence>
<dbReference type="Pfam" id="PF20220">
    <property type="entry name" value="ABC_toxin_N"/>
    <property type="match status" value="1"/>
</dbReference>
<dbReference type="OrthoDB" id="9781691at2"/>
<evidence type="ECO:0000259" key="2">
    <source>
        <dbReference type="Pfam" id="PF18276"/>
    </source>
</evidence>
<dbReference type="EMBL" id="FTOR01000002">
    <property type="protein sequence ID" value="SIS99020.1"/>
    <property type="molecule type" value="Genomic_DNA"/>
</dbReference>
<feature type="domain" description="ABC toxin N-terminal" evidence="4">
    <location>
        <begin position="1637"/>
        <end position="1766"/>
    </location>
</feature>
<dbReference type="InterPro" id="IPR041079">
    <property type="entry name" value="Neuraminidase-like"/>
</dbReference>
<evidence type="ECO:0000313" key="6">
    <source>
        <dbReference type="Proteomes" id="UP000186917"/>
    </source>
</evidence>
<dbReference type="KEGG" id="fln:FLA_2860"/>